<sequence>MIKQLVAVVLGVCVLSVTSVGAKAMELPNFPFVIGNGEAERQVKPDMAKIHLSLRGNHADSEVAATRVNNALEQVLVAVKRHGLDESVIEATDLQKNAQWRRAGDSKPTEIIGYSVSREVTLHLDNLDKYASLMSDLVVINHMARSHSSFDVSNREQIKAELEQEAGKKAREKANRLASSLGAKVVSIYAVGEGRAFDSLMASFGPNPDYSPRRDYALASSAESHDNTPMFIPKSLPVSAAVSAVFKIE</sequence>
<dbReference type="GO" id="GO:0006974">
    <property type="term" value="P:DNA damage response"/>
    <property type="evidence" value="ECO:0007669"/>
    <property type="project" value="TreeGrafter"/>
</dbReference>
<keyword evidence="3" id="KW-1185">Reference proteome</keyword>
<dbReference type="Gene3D" id="3.30.110.170">
    <property type="entry name" value="Protein of unknown function (DUF541), domain 1"/>
    <property type="match status" value="1"/>
</dbReference>
<evidence type="ECO:0000256" key="1">
    <source>
        <dbReference type="SAM" id="SignalP"/>
    </source>
</evidence>
<dbReference type="Gene3D" id="3.30.70.2970">
    <property type="entry name" value="Protein of unknown function (DUF541), domain 2"/>
    <property type="match status" value="1"/>
</dbReference>
<dbReference type="AlphaFoldDB" id="A0AA37RQS0"/>
<evidence type="ECO:0000313" key="3">
    <source>
        <dbReference type="Proteomes" id="UP001161422"/>
    </source>
</evidence>
<reference evidence="2" key="1">
    <citation type="journal article" date="2014" name="Int. J. Syst. Evol. Microbiol.">
        <title>Complete genome sequence of Corynebacterium casei LMG S-19264T (=DSM 44701T), isolated from a smear-ripened cheese.</title>
        <authorList>
            <consortium name="US DOE Joint Genome Institute (JGI-PGF)"/>
            <person name="Walter F."/>
            <person name="Albersmeier A."/>
            <person name="Kalinowski J."/>
            <person name="Ruckert C."/>
        </authorList>
    </citation>
    <scope>NUCLEOTIDE SEQUENCE</scope>
    <source>
        <strain evidence="2">NBRC 101628</strain>
    </source>
</reference>
<feature type="chain" id="PRO_5041397844" description="Oxidative stress defense protein" evidence="1">
    <location>
        <begin position="25"/>
        <end position="249"/>
    </location>
</feature>
<gene>
    <name evidence="2" type="ORF">GCM10007895_04260</name>
</gene>
<dbReference type="InterPro" id="IPR007497">
    <property type="entry name" value="SIMPL/DUF541"/>
</dbReference>
<proteinExistence type="predicted"/>
<accession>A0AA37RQS0</accession>
<evidence type="ECO:0008006" key="4">
    <source>
        <dbReference type="Google" id="ProtNLM"/>
    </source>
</evidence>
<dbReference type="EMBL" id="BSNC01000001">
    <property type="protein sequence ID" value="GLP95120.1"/>
    <property type="molecule type" value="Genomic_DNA"/>
</dbReference>
<dbReference type="PANTHER" id="PTHR34387:SF2">
    <property type="entry name" value="SLR1258 PROTEIN"/>
    <property type="match status" value="1"/>
</dbReference>
<dbReference type="RefSeq" id="WP_095505856.1">
    <property type="nucleotide sequence ID" value="NZ_BSNC01000001.1"/>
</dbReference>
<dbReference type="Pfam" id="PF04402">
    <property type="entry name" value="SIMPL"/>
    <property type="match status" value="1"/>
</dbReference>
<dbReference type="Proteomes" id="UP001161422">
    <property type="component" value="Unassembled WGS sequence"/>
</dbReference>
<evidence type="ECO:0000313" key="2">
    <source>
        <dbReference type="EMBL" id="GLP95120.1"/>
    </source>
</evidence>
<dbReference type="InterPro" id="IPR052022">
    <property type="entry name" value="26kDa_periplasmic_antigen"/>
</dbReference>
<reference evidence="2" key="2">
    <citation type="submission" date="2023-01" db="EMBL/GenBank/DDBJ databases">
        <title>Draft genome sequence of Paraferrimonas sedimenticola strain NBRC 101628.</title>
        <authorList>
            <person name="Sun Q."/>
            <person name="Mori K."/>
        </authorList>
    </citation>
    <scope>NUCLEOTIDE SEQUENCE</scope>
    <source>
        <strain evidence="2">NBRC 101628</strain>
    </source>
</reference>
<name>A0AA37RQS0_9GAMM</name>
<comment type="caution">
    <text evidence="2">The sequence shown here is derived from an EMBL/GenBank/DDBJ whole genome shotgun (WGS) entry which is preliminary data.</text>
</comment>
<protein>
    <recommendedName>
        <fullName evidence="4">Oxidative stress defense protein</fullName>
    </recommendedName>
</protein>
<organism evidence="2 3">
    <name type="scientific">Paraferrimonas sedimenticola</name>
    <dbReference type="NCBI Taxonomy" id="375674"/>
    <lineage>
        <taxon>Bacteria</taxon>
        <taxon>Pseudomonadati</taxon>
        <taxon>Pseudomonadota</taxon>
        <taxon>Gammaproteobacteria</taxon>
        <taxon>Alteromonadales</taxon>
        <taxon>Ferrimonadaceae</taxon>
        <taxon>Paraferrimonas</taxon>
    </lineage>
</organism>
<dbReference type="PANTHER" id="PTHR34387">
    <property type="entry name" value="SLR1258 PROTEIN"/>
    <property type="match status" value="1"/>
</dbReference>
<feature type="signal peptide" evidence="1">
    <location>
        <begin position="1"/>
        <end position="24"/>
    </location>
</feature>
<keyword evidence="1" id="KW-0732">Signal</keyword>